<dbReference type="SUPFAM" id="SSF55811">
    <property type="entry name" value="Nudix"/>
    <property type="match status" value="1"/>
</dbReference>
<dbReference type="InterPro" id="IPR015797">
    <property type="entry name" value="NUDIX_hydrolase-like_dom_sf"/>
</dbReference>
<organism evidence="4 5">
    <name type="scientific">Saxibacter everestensis</name>
    <dbReference type="NCBI Taxonomy" id="2909229"/>
    <lineage>
        <taxon>Bacteria</taxon>
        <taxon>Bacillati</taxon>
        <taxon>Actinomycetota</taxon>
        <taxon>Actinomycetes</taxon>
        <taxon>Micrococcales</taxon>
        <taxon>Brevibacteriaceae</taxon>
        <taxon>Saxibacter</taxon>
    </lineage>
</organism>
<keyword evidence="5" id="KW-1185">Reference proteome</keyword>
<dbReference type="EC" id="3.6.-.-" evidence="4"/>
<dbReference type="Gene3D" id="3.90.79.10">
    <property type="entry name" value="Nucleoside Triphosphate Pyrophosphohydrolase"/>
    <property type="match status" value="1"/>
</dbReference>
<dbReference type="PROSITE" id="PS51462">
    <property type="entry name" value="NUDIX"/>
    <property type="match status" value="1"/>
</dbReference>
<dbReference type="GO" id="GO:0016787">
    <property type="term" value="F:hydrolase activity"/>
    <property type="evidence" value="ECO:0007669"/>
    <property type="project" value="UniProtKB-KW"/>
</dbReference>
<dbReference type="RefSeq" id="WP_349639721.1">
    <property type="nucleotide sequence ID" value="NZ_CP090958.1"/>
</dbReference>
<evidence type="ECO:0000256" key="1">
    <source>
        <dbReference type="ARBA" id="ARBA00001946"/>
    </source>
</evidence>
<name>A0ABY8QVA0_9MICO</name>
<dbReference type="InterPro" id="IPR000086">
    <property type="entry name" value="NUDIX_hydrolase_dom"/>
</dbReference>
<evidence type="ECO:0000259" key="3">
    <source>
        <dbReference type="PROSITE" id="PS51462"/>
    </source>
</evidence>
<dbReference type="PANTHER" id="PTHR43046">
    <property type="entry name" value="GDP-MANNOSE MANNOSYL HYDROLASE"/>
    <property type="match status" value="1"/>
</dbReference>
<gene>
    <name evidence="4" type="ORF">LWF01_03835</name>
</gene>
<comment type="cofactor">
    <cofactor evidence="1">
        <name>Mg(2+)</name>
        <dbReference type="ChEBI" id="CHEBI:18420"/>
    </cofactor>
</comment>
<evidence type="ECO:0000256" key="2">
    <source>
        <dbReference type="ARBA" id="ARBA00022801"/>
    </source>
</evidence>
<dbReference type="Proteomes" id="UP001209083">
    <property type="component" value="Chromosome"/>
</dbReference>
<dbReference type="EMBL" id="CP090958">
    <property type="protein sequence ID" value="WGW12913.1"/>
    <property type="molecule type" value="Genomic_DNA"/>
</dbReference>
<feature type="domain" description="Nudix hydrolase" evidence="3">
    <location>
        <begin position="29"/>
        <end position="158"/>
    </location>
</feature>
<dbReference type="PANTHER" id="PTHR43046:SF2">
    <property type="entry name" value="8-OXO-DGTP DIPHOSPHATASE-RELATED"/>
    <property type="match status" value="1"/>
</dbReference>
<accession>A0ABY8QVA0</accession>
<sequence length="320" mass="33941">MSKPLTGSSTDPESGDGWVYGPDETRYWGRYGAAGALIHDVDRGILLQHRVQWSHFGGTWGIPGGARHRDETAVAAALRECSEEAGVPAVDGTGIRLRASYVLDLGFWSYTTVLSDATTRLNAQVTDRESLEVAWVPLGSVDSLPLHPGFAASWPVLSEALGLQVTLVVDVANVVGSRPDGWWKDRSAAAQKFVARLGALAETGIDVGELDLPGTVGGTARRWWPQEILAVVEGQAKGDWIADVNAASDGAGPRVIAAAHDGDSAIVQATDETLGAPGHAEQKPDPVVIVVTADRELRGRVGRLGAQVRSPRWLLDKIPG</sequence>
<proteinExistence type="predicted"/>
<keyword evidence="2 4" id="KW-0378">Hydrolase</keyword>
<dbReference type="Pfam" id="PF00293">
    <property type="entry name" value="NUDIX"/>
    <property type="match status" value="1"/>
</dbReference>
<reference evidence="4 5" key="1">
    <citation type="submission" date="2023-05" db="EMBL/GenBank/DDBJ databases">
        <title>Lithophilousrod everest ZFBP1038 complete genpme.</title>
        <authorList>
            <person name="Tian M."/>
        </authorList>
    </citation>
    <scope>NUCLEOTIDE SEQUENCE [LARGE SCALE GENOMIC DNA]</scope>
    <source>
        <strain evidence="4 5">ZFBP1038</strain>
    </source>
</reference>
<evidence type="ECO:0000313" key="4">
    <source>
        <dbReference type="EMBL" id="WGW12913.1"/>
    </source>
</evidence>
<protein>
    <submittedName>
        <fullName evidence="4">NUDIX hydrolase</fullName>
        <ecNumber evidence="4">3.6.-.-</ecNumber>
    </submittedName>
</protein>
<evidence type="ECO:0000313" key="5">
    <source>
        <dbReference type="Proteomes" id="UP001209083"/>
    </source>
</evidence>